<dbReference type="InterPro" id="IPR039246">
    <property type="entry name" value="Flagellar_FlgA"/>
</dbReference>
<comment type="function">
    <text evidence="6 7">Involved in the assembly process of the P-ring formation. It may associate with FlgF on the rod constituting a structure essential for the P-ring assembly or may act as a modulator protein for the P-ring assembly.</text>
</comment>
<evidence type="ECO:0000259" key="8">
    <source>
        <dbReference type="SMART" id="SM00858"/>
    </source>
</evidence>
<dbReference type="PANTHER" id="PTHR36307">
    <property type="entry name" value="FLAGELLA BASAL BODY P-RING FORMATION PROTEIN FLGA"/>
    <property type="match status" value="1"/>
</dbReference>
<evidence type="ECO:0000256" key="3">
    <source>
        <dbReference type="ARBA" id="ARBA00014754"/>
    </source>
</evidence>
<dbReference type="EMBL" id="FMXN01000004">
    <property type="protein sequence ID" value="SDB25722.1"/>
    <property type="molecule type" value="Genomic_DNA"/>
</dbReference>
<dbReference type="GO" id="GO:0044780">
    <property type="term" value="P:bacterial-type flagellum assembly"/>
    <property type="evidence" value="ECO:0007669"/>
    <property type="project" value="InterPro"/>
</dbReference>
<comment type="subcellular location">
    <subcellularLocation>
        <location evidence="1 7">Periplasm</location>
    </subcellularLocation>
</comment>
<evidence type="ECO:0000256" key="4">
    <source>
        <dbReference type="ARBA" id="ARBA00022729"/>
    </source>
</evidence>
<evidence type="ECO:0000256" key="2">
    <source>
        <dbReference type="ARBA" id="ARBA00010474"/>
    </source>
</evidence>
<reference evidence="10" key="1">
    <citation type="submission" date="2016-10" db="EMBL/GenBank/DDBJ databases">
        <authorList>
            <person name="Varghese N."/>
            <person name="Submissions S."/>
        </authorList>
    </citation>
    <scope>NUCLEOTIDE SEQUENCE [LARGE SCALE GENOMIC DNA]</scope>
    <source>
        <strain evidence="10">CGMCC 1.10824</strain>
    </source>
</reference>
<name>A0A1G6BYM2_9GAMM</name>
<keyword evidence="5 7" id="KW-0574">Periplasm</keyword>
<dbReference type="GO" id="GO:0042597">
    <property type="term" value="C:periplasmic space"/>
    <property type="evidence" value="ECO:0007669"/>
    <property type="project" value="UniProtKB-SubCell"/>
</dbReference>
<evidence type="ECO:0000256" key="5">
    <source>
        <dbReference type="ARBA" id="ARBA00022764"/>
    </source>
</evidence>
<proteinExistence type="inferred from homology"/>
<dbReference type="Gene3D" id="2.30.30.760">
    <property type="match status" value="1"/>
</dbReference>
<keyword evidence="4 7" id="KW-0732">Signal</keyword>
<keyword evidence="9" id="KW-0969">Cilium</keyword>
<keyword evidence="9" id="KW-0966">Cell projection</keyword>
<dbReference type="Pfam" id="PF13144">
    <property type="entry name" value="ChapFlgA"/>
    <property type="match status" value="1"/>
</dbReference>
<gene>
    <name evidence="9" type="ORF">SAMN02927930_01006</name>
</gene>
<dbReference type="OrthoDB" id="6236246at2"/>
<dbReference type="Gene3D" id="3.90.1210.10">
    <property type="entry name" value="Antifreeze-like/N-acetylneuraminic acid synthase C-terminal domain"/>
    <property type="match status" value="1"/>
</dbReference>
<dbReference type="RefSeq" id="WP_092592394.1">
    <property type="nucleotide sequence ID" value="NZ_FMXN01000004.1"/>
</dbReference>
<feature type="domain" description="SAF" evidence="8">
    <location>
        <begin position="103"/>
        <end position="169"/>
    </location>
</feature>
<keyword evidence="9" id="KW-0282">Flagellum</keyword>
<dbReference type="CDD" id="cd11614">
    <property type="entry name" value="SAF_CpaB_FlgA_like"/>
    <property type="match status" value="1"/>
</dbReference>
<dbReference type="STRING" id="1159017.SAMN02927930_01006"/>
<evidence type="ECO:0000313" key="9">
    <source>
        <dbReference type="EMBL" id="SDB25722.1"/>
    </source>
</evidence>
<evidence type="ECO:0000256" key="6">
    <source>
        <dbReference type="ARBA" id="ARBA00025643"/>
    </source>
</evidence>
<keyword evidence="7" id="KW-1005">Bacterial flagellum biogenesis</keyword>
<protein>
    <recommendedName>
        <fullName evidence="3 7">Flagella basal body P-ring formation protein FlgA</fullName>
    </recommendedName>
</protein>
<evidence type="ECO:0000256" key="7">
    <source>
        <dbReference type="RuleBase" id="RU362063"/>
    </source>
</evidence>
<sequence>MLFLRLPLLVLLTIISAPIWAAEPALYQAIQRTIVAQLPTTTVSYDIEILSPTKGFEPLAQCDEIQASFNQPPARIAGRMIMKLQCDHSAQPIYAQVHVSVVADYWVAAHDLPAQHTLTADDIKIVQGEINRLPRHALLAETETMTLYLGQQLKRSIPANTVLQATLLAAPHVVNMGDDVVIELQGDGFSISRVGTALANGAINDTIRVRLNNQQLLTVKVIGPGRAIPL</sequence>
<dbReference type="PANTHER" id="PTHR36307:SF1">
    <property type="entry name" value="FLAGELLA BASAL BODY P-RING FORMATION PROTEIN FLGA"/>
    <property type="match status" value="1"/>
</dbReference>
<dbReference type="Proteomes" id="UP000199626">
    <property type="component" value="Unassembled WGS sequence"/>
</dbReference>
<dbReference type="InterPro" id="IPR017585">
    <property type="entry name" value="SAF_FlgA"/>
</dbReference>
<organism evidence="9 10">
    <name type="scientific">Pseudidiomarina indica</name>
    <dbReference type="NCBI Taxonomy" id="1159017"/>
    <lineage>
        <taxon>Bacteria</taxon>
        <taxon>Pseudomonadati</taxon>
        <taxon>Pseudomonadota</taxon>
        <taxon>Gammaproteobacteria</taxon>
        <taxon>Alteromonadales</taxon>
        <taxon>Idiomarinaceae</taxon>
        <taxon>Pseudidiomarina</taxon>
    </lineage>
</organism>
<dbReference type="NCBIfam" id="TIGR03170">
    <property type="entry name" value="flgA_cterm"/>
    <property type="match status" value="1"/>
</dbReference>
<dbReference type="AlphaFoldDB" id="A0A1G6BYM2"/>
<evidence type="ECO:0000256" key="1">
    <source>
        <dbReference type="ARBA" id="ARBA00004418"/>
    </source>
</evidence>
<feature type="signal peptide" evidence="7">
    <location>
        <begin position="1"/>
        <end position="21"/>
    </location>
</feature>
<dbReference type="InterPro" id="IPR013974">
    <property type="entry name" value="SAF"/>
</dbReference>
<comment type="similarity">
    <text evidence="2 7">Belongs to the FlgA family.</text>
</comment>
<keyword evidence="10" id="KW-1185">Reference proteome</keyword>
<feature type="chain" id="PRO_5011327494" description="Flagella basal body P-ring formation protein FlgA" evidence="7">
    <location>
        <begin position="22"/>
        <end position="230"/>
    </location>
</feature>
<evidence type="ECO:0000313" key="10">
    <source>
        <dbReference type="Proteomes" id="UP000199626"/>
    </source>
</evidence>
<dbReference type="SMART" id="SM00858">
    <property type="entry name" value="SAF"/>
    <property type="match status" value="1"/>
</dbReference>
<accession>A0A1G6BYM2</accession>